<dbReference type="SUPFAM" id="SSF54427">
    <property type="entry name" value="NTF2-like"/>
    <property type="match status" value="1"/>
</dbReference>
<dbReference type="eggNOG" id="ENOG5030KFZ">
    <property type="taxonomic scope" value="Bacteria"/>
</dbReference>
<sequence>MQHHDTWGAANALTRFFGALDRNDYALMADLIEGGVWLRRGVEIADRDSLMAAMADRSQTRIIRHLLTNITTERGPDAVSVSAYMSVLQHDPGPDHEGPLPMPGFTSLRSVHARAVETPEGWRLRRVWSDPVTFQAEARA</sequence>
<accession>A0A0A0E9C4</accession>
<keyword evidence="3" id="KW-1185">Reference proteome</keyword>
<dbReference type="EMBL" id="AQQX01000009">
    <property type="protein sequence ID" value="KGM47591.1"/>
    <property type="molecule type" value="Genomic_DNA"/>
</dbReference>
<dbReference type="InterPro" id="IPR037401">
    <property type="entry name" value="SnoaL-like"/>
</dbReference>
<feature type="domain" description="SnoaL-like" evidence="1">
    <location>
        <begin position="10"/>
        <end position="126"/>
    </location>
</feature>
<protein>
    <recommendedName>
        <fullName evidence="1">SnoaL-like domain-containing protein</fullName>
    </recommendedName>
</protein>
<dbReference type="Proteomes" id="UP000030004">
    <property type="component" value="Unassembled WGS sequence"/>
</dbReference>
<evidence type="ECO:0000259" key="1">
    <source>
        <dbReference type="Pfam" id="PF13577"/>
    </source>
</evidence>
<dbReference type="InterPro" id="IPR032710">
    <property type="entry name" value="NTF2-like_dom_sf"/>
</dbReference>
<comment type="caution">
    <text evidence="2">The sequence shown here is derived from an EMBL/GenBank/DDBJ whole genome shotgun (WGS) entry which is preliminary data.</text>
</comment>
<evidence type="ECO:0000313" key="2">
    <source>
        <dbReference type="EMBL" id="KGM47591.1"/>
    </source>
</evidence>
<reference evidence="2 3" key="1">
    <citation type="journal article" date="2015" name="Antonie Van Leeuwenhoek">
        <title>Pseudooceanicola atlanticus gen. nov. sp. nov., isolated from surface seawater of the Atlantic Ocean and reclassification of Oceanicola batsensis, Oceanicola marinus, Oceanicola nitratireducens, Oceanicola nanhaiensis, Oceanicola antarcticus and Oceanicola flagellatus, as Pseudooceanicola batsensis comb. nov., Pseudooceanicola marinus comb. nov., Pseudooceanicola nitratireducens comb. nov., Pseudooceanicola nanhaiensis comb. nov., Pseudooceanicola antarcticus comb. nov., and Pseudooceanicola flagellatus comb. nov.</title>
        <authorList>
            <person name="Lai Q."/>
            <person name="Li G."/>
            <person name="Liu X."/>
            <person name="Du Y."/>
            <person name="Sun F."/>
            <person name="Shao Z."/>
        </authorList>
    </citation>
    <scope>NUCLEOTIDE SEQUENCE [LARGE SCALE GENOMIC DNA]</scope>
    <source>
        <strain evidence="2 3">22II-s11g</strain>
    </source>
</reference>
<proteinExistence type="predicted"/>
<dbReference type="RefSeq" id="WP_043752085.1">
    <property type="nucleotide sequence ID" value="NZ_AQQX01000009.1"/>
</dbReference>
<dbReference type="STRING" id="1461694.ATO9_17270"/>
<dbReference type="Gene3D" id="3.10.450.50">
    <property type="match status" value="1"/>
</dbReference>
<name>A0A0A0E9C4_9RHOB</name>
<dbReference type="Pfam" id="PF13577">
    <property type="entry name" value="SnoaL_4"/>
    <property type="match status" value="1"/>
</dbReference>
<gene>
    <name evidence="2" type="ORF">ATO9_17270</name>
</gene>
<organism evidence="2 3">
    <name type="scientific">Pseudooceanicola atlanticus</name>
    <dbReference type="NCBI Taxonomy" id="1461694"/>
    <lineage>
        <taxon>Bacteria</taxon>
        <taxon>Pseudomonadati</taxon>
        <taxon>Pseudomonadota</taxon>
        <taxon>Alphaproteobacteria</taxon>
        <taxon>Rhodobacterales</taxon>
        <taxon>Paracoccaceae</taxon>
        <taxon>Pseudooceanicola</taxon>
    </lineage>
</organism>
<dbReference type="OrthoDB" id="7856499at2"/>
<evidence type="ECO:0000313" key="3">
    <source>
        <dbReference type="Proteomes" id="UP000030004"/>
    </source>
</evidence>
<dbReference type="AlphaFoldDB" id="A0A0A0E9C4"/>